<dbReference type="PANTHER" id="PTHR34709">
    <property type="entry name" value="OS10G0396666 PROTEIN"/>
    <property type="match status" value="1"/>
</dbReference>
<evidence type="ECO:0000259" key="2">
    <source>
        <dbReference type="Pfam" id="PF00646"/>
    </source>
</evidence>
<dbReference type="EMBL" id="CAJGYO010000506">
    <property type="protein sequence ID" value="CAD6342458.1"/>
    <property type="molecule type" value="Genomic_DNA"/>
</dbReference>
<keyword evidence="4" id="KW-1185">Reference proteome</keyword>
<organism evidence="3 4">
    <name type="scientific">Miscanthus lutarioriparius</name>
    <dbReference type="NCBI Taxonomy" id="422564"/>
    <lineage>
        <taxon>Eukaryota</taxon>
        <taxon>Viridiplantae</taxon>
        <taxon>Streptophyta</taxon>
        <taxon>Embryophyta</taxon>
        <taxon>Tracheophyta</taxon>
        <taxon>Spermatophyta</taxon>
        <taxon>Magnoliopsida</taxon>
        <taxon>Liliopsida</taxon>
        <taxon>Poales</taxon>
        <taxon>Poaceae</taxon>
        <taxon>PACMAD clade</taxon>
        <taxon>Panicoideae</taxon>
        <taxon>Andropogonodae</taxon>
        <taxon>Andropogoneae</taxon>
        <taxon>Saccharinae</taxon>
        <taxon>Miscanthus</taxon>
    </lineage>
</organism>
<dbReference type="InterPro" id="IPR036047">
    <property type="entry name" value="F-box-like_dom_sf"/>
</dbReference>
<comment type="caution">
    <text evidence="3">The sequence shown here is derived from an EMBL/GenBank/DDBJ whole genome shotgun (WGS) entry which is preliminary data.</text>
</comment>
<evidence type="ECO:0000313" key="4">
    <source>
        <dbReference type="Proteomes" id="UP000604825"/>
    </source>
</evidence>
<gene>
    <name evidence="3" type="ORF">NCGR_LOCUS66556</name>
</gene>
<feature type="domain" description="F-box" evidence="2">
    <location>
        <begin position="24"/>
        <end position="61"/>
    </location>
</feature>
<dbReference type="OrthoDB" id="589267at2759"/>
<name>A0A811SNP7_9POAL</name>
<dbReference type="Gene3D" id="1.20.1280.50">
    <property type="match status" value="1"/>
</dbReference>
<dbReference type="AlphaFoldDB" id="A0A811SNP7"/>
<dbReference type="Pfam" id="PF00646">
    <property type="entry name" value="F-box"/>
    <property type="match status" value="1"/>
</dbReference>
<feature type="region of interest" description="Disordered" evidence="1">
    <location>
        <begin position="1"/>
        <end position="21"/>
    </location>
</feature>
<dbReference type="PANTHER" id="PTHR34709:SF61">
    <property type="entry name" value="OS07G0229100 PROTEIN"/>
    <property type="match status" value="1"/>
</dbReference>
<accession>A0A811SNP7</accession>
<sequence>MEQSGGAMSTKRAKPSAAAGEDRLSSLPDEVLVLILLRLGTAAAGRTSVLSRRWRRVWALLPELRFPAPPSPYTIASALAAHEAEASLRHLLVEVEDATPGSVAAWLPAAARRLSGSLVLRNRAAGENRVDGGEEEDEEAPQGGAIELPCFERATSVSLPLGFLGLAVPPAGVFARLTELSLKRVRFRSPFELGDAISSPRFPCLQKLSVSHARGLQNIAIYSESLLQAELFYLDRLQQLTIVAPALRRLLVCGCFARRQPVANISTPQLRYLSWNEPYDPSSVKLGNLGQVQRLGTNYYFVYGRQDSRTNRAFLLLLERFPVIHSLQTKLVYPTAYRKSQGMAQGGHRV</sequence>
<evidence type="ECO:0000313" key="3">
    <source>
        <dbReference type="EMBL" id="CAD6342458.1"/>
    </source>
</evidence>
<protein>
    <recommendedName>
        <fullName evidence="2">F-box domain-containing protein</fullName>
    </recommendedName>
</protein>
<proteinExistence type="predicted"/>
<dbReference type="InterPro" id="IPR055312">
    <property type="entry name" value="FBL15-like"/>
</dbReference>
<dbReference type="Proteomes" id="UP000604825">
    <property type="component" value="Unassembled WGS sequence"/>
</dbReference>
<dbReference type="SUPFAM" id="SSF81383">
    <property type="entry name" value="F-box domain"/>
    <property type="match status" value="1"/>
</dbReference>
<reference evidence="3" key="1">
    <citation type="submission" date="2020-10" db="EMBL/GenBank/DDBJ databases">
        <authorList>
            <person name="Han B."/>
            <person name="Lu T."/>
            <person name="Zhao Q."/>
            <person name="Huang X."/>
            <person name="Zhao Y."/>
        </authorList>
    </citation>
    <scope>NUCLEOTIDE SEQUENCE</scope>
</reference>
<evidence type="ECO:0000256" key="1">
    <source>
        <dbReference type="SAM" id="MobiDB-lite"/>
    </source>
</evidence>
<dbReference type="InterPro" id="IPR001810">
    <property type="entry name" value="F-box_dom"/>
</dbReference>